<comment type="subcellular location">
    <subcellularLocation>
        <location evidence="1">Cell membrane</location>
        <topology evidence="1">Multi-pass membrane protein</topology>
    </subcellularLocation>
</comment>
<dbReference type="Proteomes" id="UP000384372">
    <property type="component" value="Unassembled WGS sequence"/>
</dbReference>
<evidence type="ECO:0000313" key="7">
    <source>
        <dbReference type="EMBL" id="MQP10951.1"/>
    </source>
</evidence>
<keyword evidence="2" id="KW-1003">Cell membrane</keyword>
<keyword evidence="8" id="KW-1185">Reference proteome</keyword>
<feature type="transmembrane region" description="Helical" evidence="6">
    <location>
        <begin position="79"/>
        <end position="101"/>
    </location>
</feature>
<evidence type="ECO:0000313" key="8">
    <source>
        <dbReference type="Proteomes" id="UP000384372"/>
    </source>
</evidence>
<gene>
    <name evidence="7" type="ORF">F7D20_03010</name>
</gene>
<keyword evidence="3 6" id="KW-0812">Transmembrane</keyword>
<keyword evidence="5 6" id="KW-0472">Membrane</keyword>
<keyword evidence="4 6" id="KW-1133">Transmembrane helix</keyword>
<feature type="transmembrane region" description="Helical" evidence="6">
    <location>
        <begin position="275"/>
        <end position="301"/>
    </location>
</feature>
<evidence type="ECO:0000256" key="3">
    <source>
        <dbReference type="ARBA" id="ARBA00022692"/>
    </source>
</evidence>
<dbReference type="AlphaFoldDB" id="A0A6A7W990"/>
<comment type="caution">
    <text evidence="7">The sequence shown here is derived from an EMBL/GenBank/DDBJ whole genome shotgun (WGS) entry which is preliminary data.</text>
</comment>
<dbReference type="InterPro" id="IPR022791">
    <property type="entry name" value="L-PG_synthase/AglD"/>
</dbReference>
<dbReference type="NCBIfam" id="TIGR00374">
    <property type="entry name" value="flippase-like domain"/>
    <property type="match status" value="1"/>
</dbReference>
<feature type="transmembrane region" description="Helical" evidence="6">
    <location>
        <begin position="321"/>
        <end position="339"/>
    </location>
</feature>
<dbReference type="PANTHER" id="PTHR37693">
    <property type="entry name" value="PHOSPHATIDYLGLYCEROL LYSYLTRANSFERASE"/>
    <property type="match status" value="1"/>
</dbReference>
<accession>A0A6A7W990</accession>
<evidence type="ECO:0000256" key="2">
    <source>
        <dbReference type="ARBA" id="ARBA00022475"/>
    </source>
</evidence>
<organism evidence="7 8">
    <name type="scientific">Segatella copri</name>
    <dbReference type="NCBI Taxonomy" id="165179"/>
    <lineage>
        <taxon>Bacteria</taxon>
        <taxon>Pseudomonadati</taxon>
        <taxon>Bacteroidota</taxon>
        <taxon>Bacteroidia</taxon>
        <taxon>Bacteroidales</taxon>
        <taxon>Prevotellaceae</taxon>
        <taxon>Segatella</taxon>
    </lineage>
</organism>
<name>A0A6A7W990_9BACT</name>
<feature type="transmembrane region" description="Helical" evidence="6">
    <location>
        <begin position="167"/>
        <end position="187"/>
    </location>
</feature>
<evidence type="ECO:0000256" key="5">
    <source>
        <dbReference type="ARBA" id="ARBA00023136"/>
    </source>
</evidence>
<dbReference type="EMBL" id="VZAD01000027">
    <property type="protein sequence ID" value="MQP10951.1"/>
    <property type="molecule type" value="Genomic_DNA"/>
</dbReference>
<evidence type="ECO:0000256" key="6">
    <source>
        <dbReference type="SAM" id="Phobius"/>
    </source>
</evidence>
<dbReference type="OrthoDB" id="1493331at2"/>
<dbReference type="GO" id="GO:0005886">
    <property type="term" value="C:plasma membrane"/>
    <property type="evidence" value="ECO:0007669"/>
    <property type="project" value="UniProtKB-SubCell"/>
</dbReference>
<evidence type="ECO:0000256" key="4">
    <source>
        <dbReference type="ARBA" id="ARBA00022989"/>
    </source>
</evidence>
<feature type="transmembrane region" description="Helical" evidence="6">
    <location>
        <begin position="113"/>
        <end position="138"/>
    </location>
</feature>
<protein>
    <submittedName>
        <fullName evidence="7">Flippase-like domain-containing protein</fullName>
    </submittedName>
</protein>
<reference evidence="7 8" key="1">
    <citation type="submission" date="2019-09" db="EMBL/GenBank/DDBJ databases">
        <title>Distinct polysaccharide growth profiles of human intestinal Prevotella copri isolates.</title>
        <authorList>
            <person name="Fehlner-Peach H."/>
            <person name="Magnabosco C."/>
            <person name="Raghavan V."/>
            <person name="Scher J.U."/>
            <person name="Tett A."/>
            <person name="Cox L.M."/>
            <person name="Gottsegen C."/>
            <person name="Watters A."/>
            <person name="Wiltshire- Gordon J.D."/>
            <person name="Segata N."/>
            <person name="Bonneau R."/>
            <person name="Littman D.R."/>
        </authorList>
    </citation>
    <scope>NUCLEOTIDE SEQUENCE [LARGE SCALE GENOMIC DNA]</scope>
    <source>
        <strain evidence="8">iAQ1173</strain>
    </source>
</reference>
<proteinExistence type="predicted"/>
<dbReference type="Pfam" id="PF03706">
    <property type="entry name" value="LPG_synthase_TM"/>
    <property type="match status" value="1"/>
</dbReference>
<sequence>MKKWHLWLAASIGLVVIAGMMIREFDVDALSSIDLSPGFFLGVGMAVGLFALQNLMLSLRFQHLCHRRLSLMQSFRVNVLCEFTSAVTPSAVGGSGLAFVYLNREGVTMGRSIFTMFAALLADEAFLAVSCCLLYFLVPSHLLFSMVDGVGVSADVVNEWIKGGVQVVFIVSMFIVAVWTVILYVLLLHRPQSLGWVLKACCKISVLRRFLPKVEKFSVDMTLASEEARQEGWRFWLLLMGYTSLAWLARFAIVVAILLAFQCHGNMLLAWCRQWVMWMISILSPTPGGSGVAELMFRLYYSDYLPEASVAILAAMLWRAVFYYPFLVMGTLVLPKWIGRNGTRQKLR</sequence>
<feature type="transmembrane region" description="Helical" evidence="6">
    <location>
        <begin position="235"/>
        <end position="263"/>
    </location>
</feature>
<evidence type="ECO:0000256" key="1">
    <source>
        <dbReference type="ARBA" id="ARBA00004651"/>
    </source>
</evidence>
<dbReference type="RefSeq" id="WP_158462785.1">
    <property type="nucleotide sequence ID" value="NZ_VZAD01000027.1"/>
</dbReference>
<dbReference type="PANTHER" id="PTHR37693:SF1">
    <property type="entry name" value="INTEGRAL MEMBRANE PROTEIN"/>
    <property type="match status" value="1"/>
</dbReference>
<feature type="transmembrane region" description="Helical" evidence="6">
    <location>
        <begin position="39"/>
        <end position="59"/>
    </location>
</feature>